<sequence length="374" mass="40517">MIPLAEPTLNGNEARYVQECIESTYVSSVGPFVEKFEKAFAATIGASHAIACASGTAALHVALRLAGAEPGRLVAVSDFTFIASANAATYTGADVLLVDSEPTTWNMDTELLYDEVCRRAASGHQIPDIVEIVHVLGHPAHIEPLLELRDRYGIRVVEDAAESLGAEWCAGTATGTYAGTIGDIGCFSFNGNKIITSGGGGMLVTENDDLAARAKHLTNQAKRDGGYHHDTVGYNYRLTNLAAALGLAQLERFHDAVRAKRTIAHRYHEGLRCLPVTVAPRASWANPSYWLYSILTHENALGPNQLINALAERGIQARRLWPPLHQQTPYRSTERIGGDVSAKLYRRGLSLPSSTHLTCSEQDAVIRAVTDFVR</sequence>
<dbReference type="PIRSF" id="PIRSF000390">
    <property type="entry name" value="PLP_StrS"/>
    <property type="match status" value="1"/>
</dbReference>
<organism evidence="2 3">
    <name type="scientific">Haloechinothrix salitolerans</name>
    <dbReference type="NCBI Taxonomy" id="926830"/>
    <lineage>
        <taxon>Bacteria</taxon>
        <taxon>Bacillati</taxon>
        <taxon>Actinomycetota</taxon>
        <taxon>Actinomycetes</taxon>
        <taxon>Pseudonocardiales</taxon>
        <taxon>Pseudonocardiaceae</taxon>
        <taxon>Haloechinothrix</taxon>
    </lineage>
</organism>
<dbReference type="SUPFAM" id="SSF53383">
    <property type="entry name" value="PLP-dependent transferases"/>
    <property type="match status" value="1"/>
</dbReference>
<accession>A0ABW2BY83</accession>
<dbReference type="Pfam" id="PF01041">
    <property type="entry name" value="DegT_DnrJ_EryC1"/>
    <property type="match status" value="1"/>
</dbReference>
<dbReference type="InterPro" id="IPR000653">
    <property type="entry name" value="DegT/StrS_aminotransferase"/>
</dbReference>
<name>A0ABW2BY83_9PSEU</name>
<comment type="caution">
    <text evidence="2">The sequence shown here is derived from an EMBL/GenBank/DDBJ whole genome shotgun (WGS) entry which is preliminary data.</text>
</comment>
<dbReference type="Gene3D" id="3.40.640.10">
    <property type="entry name" value="Type I PLP-dependent aspartate aminotransferase-like (Major domain)"/>
    <property type="match status" value="1"/>
</dbReference>
<dbReference type="InterPro" id="IPR015424">
    <property type="entry name" value="PyrdxlP-dep_Trfase"/>
</dbReference>
<keyword evidence="2" id="KW-0808">Transferase</keyword>
<reference evidence="3" key="1">
    <citation type="journal article" date="2019" name="Int. J. Syst. Evol. Microbiol.">
        <title>The Global Catalogue of Microorganisms (GCM) 10K type strain sequencing project: providing services to taxonomists for standard genome sequencing and annotation.</title>
        <authorList>
            <consortium name="The Broad Institute Genomics Platform"/>
            <consortium name="The Broad Institute Genome Sequencing Center for Infectious Disease"/>
            <person name="Wu L."/>
            <person name="Ma J."/>
        </authorList>
    </citation>
    <scope>NUCLEOTIDE SEQUENCE [LARGE SCALE GENOMIC DNA]</scope>
    <source>
        <strain evidence="3">KCTC 32255</strain>
    </source>
</reference>
<keyword evidence="3" id="KW-1185">Reference proteome</keyword>
<evidence type="ECO:0000313" key="2">
    <source>
        <dbReference type="EMBL" id="MFC6868030.1"/>
    </source>
</evidence>
<dbReference type="Gene3D" id="3.90.1150.10">
    <property type="entry name" value="Aspartate Aminotransferase, domain 1"/>
    <property type="match status" value="1"/>
</dbReference>
<dbReference type="Proteomes" id="UP001596337">
    <property type="component" value="Unassembled WGS sequence"/>
</dbReference>
<keyword evidence="2" id="KW-0032">Aminotransferase</keyword>
<dbReference type="InterPro" id="IPR015421">
    <property type="entry name" value="PyrdxlP-dep_Trfase_major"/>
</dbReference>
<dbReference type="GO" id="GO:0008483">
    <property type="term" value="F:transaminase activity"/>
    <property type="evidence" value="ECO:0007669"/>
    <property type="project" value="UniProtKB-KW"/>
</dbReference>
<gene>
    <name evidence="2" type="ORF">ACFQGD_12860</name>
</gene>
<dbReference type="EMBL" id="JBHSXX010000001">
    <property type="protein sequence ID" value="MFC6868030.1"/>
    <property type="molecule type" value="Genomic_DNA"/>
</dbReference>
<dbReference type="PANTHER" id="PTHR30244:SF30">
    <property type="entry name" value="BLR5990 PROTEIN"/>
    <property type="match status" value="1"/>
</dbReference>
<dbReference type="PANTHER" id="PTHR30244">
    <property type="entry name" value="TRANSAMINASE"/>
    <property type="match status" value="1"/>
</dbReference>
<proteinExistence type="inferred from homology"/>
<evidence type="ECO:0000256" key="1">
    <source>
        <dbReference type="RuleBase" id="RU004508"/>
    </source>
</evidence>
<dbReference type="RefSeq" id="WP_345404440.1">
    <property type="nucleotide sequence ID" value="NZ_BAABLA010000118.1"/>
</dbReference>
<comment type="similarity">
    <text evidence="1">Belongs to the DegT/DnrJ/EryC1 family.</text>
</comment>
<protein>
    <submittedName>
        <fullName evidence="2">DegT/DnrJ/EryC1/StrS family aminotransferase</fullName>
    </submittedName>
</protein>
<evidence type="ECO:0000313" key="3">
    <source>
        <dbReference type="Proteomes" id="UP001596337"/>
    </source>
</evidence>
<keyword evidence="1" id="KW-0663">Pyridoxal phosphate</keyword>
<dbReference type="InterPro" id="IPR015422">
    <property type="entry name" value="PyrdxlP-dep_Trfase_small"/>
</dbReference>
<dbReference type="CDD" id="cd00616">
    <property type="entry name" value="AHBA_syn"/>
    <property type="match status" value="1"/>
</dbReference>